<dbReference type="EMBL" id="LCWV01000008">
    <property type="protein sequence ID" value="PWI71203.1"/>
    <property type="molecule type" value="Genomic_DNA"/>
</dbReference>
<protein>
    <submittedName>
        <fullName evidence="5">BZIP transcription factor (Fcr3)</fullName>
    </submittedName>
</protein>
<feature type="region of interest" description="Disordered" evidence="4">
    <location>
        <begin position="326"/>
        <end position="355"/>
    </location>
</feature>
<dbReference type="AlphaFoldDB" id="A0A2U3E9L5"/>
<sequence>MTTPRPKRPPVRSLGGCLADLPRRARCICVGGGQLQAGKARVFNGSILVPSGPWTPLTGRSDPKSSQRPTRPGGSRASPPQSQTFQVGSLRASVHQYRRLHQRPRVVCLPPPLLPSHLLRRPPPSPCPSPPLVGPNSSPVPPSPALPSPSPPLTLTLPSDPRRVAVSACALNRCPLPPFTDSKPSVSWMRGCPLRSGHTQGPRQIVRVPPLAARAALTAAVQYRTVRVLARQASSAARSCGTVIFGDFCRRLPIRPGSRQSISCPHFISSSPLPSRPSKTCLLPSEPPSPPVLCLVRVPPPAFSASPARLSNPPCNIFTTHLRLPVSPRERSASSSTSSGQQRERRQPAAPTALNIRHTMDFTGQYAFASTQPYPSFAPIPPLTPGQSGPSEDYNRGPANAAVALHLPGGCSAASSQNPHELGLICWRAALPEHYHSHAPASPQPACLAQRRAAVPDSRKCRLHSFPSKQLLTPVRPKQDPFESIPAAEPFHAFDIPNGFGGNAHHGFAGPPTPPNQHGVNPGYPQHQHQPLAHQRQPALSRSDSSNGTMPGPKSDIGADDSGGARGGSEDDDNLTPAQSRRKAQNRAAYVLKTPPPSPASSSGHAAPLRGAAVLVAEGRQRAFRERKEKHVKDLEAKLANLEAAQQEASVENERLKRDLQKMSTENEILRATSSMGHGHQSSHSPEPITTAPMRYSPTDFYSNVLQNHPNKQPSHRITTSDQGERLLAAGATWDYIIAHDLFKRGLVDVGGVSELLKDCARCDGQGPVFAESDILRAIEQSVASGSDDLL</sequence>
<feature type="region of interest" description="Disordered" evidence="4">
    <location>
        <begin position="493"/>
        <end position="587"/>
    </location>
</feature>
<dbReference type="PANTHER" id="PTHR40621">
    <property type="entry name" value="TRANSCRIPTION FACTOR KAPC-RELATED"/>
    <property type="match status" value="1"/>
</dbReference>
<dbReference type="Gene3D" id="1.20.5.170">
    <property type="match status" value="1"/>
</dbReference>
<evidence type="ECO:0000256" key="2">
    <source>
        <dbReference type="ARBA" id="ARBA00023242"/>
    </source>
</evidence>
<dbReference type="PANTHER" id="PTHR40621:SF8">
    <property type="entry name" value="AP-1-LIKE TRANSCRIPTION FACTOR YAP3"/>
    <property type="match status" value="1"/>
</dbReference>
<proteinExistence type="predicted"/>
<feature type="region of interest" description="Disordered" evidence="4">
    <location>
        <begin position="377"/>
        <end position="397"/>
    </location>
</feature>
<feature type="coiled-coil region" evidence="3">
    <location>
        <begin position="625"/>
        <end position="673"/>
    </location>
</feature>
<evidence type="ECO:0000313" key="6">
    <source>
        <dbReference type="Proteomes" id="UP000245956"/>
    </source>
</evidence>
<feature type="compositionally biased region" description="Pro residues" evidence="4">
    <location>
        <begin position="121"/>
        <end position="152"/>
    </location>
</feature>
<keyword evidence="2" id="KW-0539">Nucleus</keyword>
<reference evidence="5 6" key="1">
    <citation type="journal article" date="2016" name="Front. Microbiol.">
        <title>Genome and transcriptome sequences reveal the specific parasitism of the nematophagous Purpureocillium lilacinum 36-1.</title>
        <authorList>
            <person name="Xie J."/>
            <person name="Li S."/>
            <person name="Mo C."/>
            <person name="Xiao X."/>
            <person name="Peng D."/>
            <person name="Wang G."/>
            <person name="Xiao Y."/>
        </authorList>
    </citation>
    <scope>NUCLEOTIDE SEQUENCE [LARGE SCALE GENOMIC DNA]</scope>
    <source>
        <strain evidence="5 6">36-1</strain>
    </source>
</reference>
<feature type="compositionally biased region" description="Polar residues" evidence="4">
    <location>
        <begin position="538"/>
        <end position="549"/>
    </location>
</feature>
<evidence type="ECO:0000256" key="4">
    <source>
        <dbReference type="SAM" id="MobiDB-lite"/>
    </source>
</evidence>
<comment type="caution">
    <text evidence="5">The sequence shown here is derived from an EMBL/GenBank/DDBJ whole genome shotgun (WGS) entry which is preliminary data.</text>
</comment>
<comment type="subcellular location">
    <subcellularLocation>
        <location evidence="1">Nucleus</location>
    </subcellularLocation>
</comment>
<keyword evidence="3" id="KW-0175">Coiled coil</keyword>
<dbReference type="SUPFAM" id="SSF57959">
    <property type="entry name" value="Leucine zipper domain"/>
    <property type="match status" value="1"/>
</dbReference>
<dbReference type="Proteomes" id="UP000245956">
    <property type="component" value="Unassembled WGS sequence"/>
</dbReference>
<dbReference type="GO" id="GO:0000976">
    <property type="term" value="F:transcription cis-regulatory region binding"/>
    <property type="evidence" value="ECO:0007669"/>
    <property type="project" value="InterPro"/>
</dbReference>
<feature type="region of interest" description="Disordered" evidence="4">
    <location>
        <begin position="120"/>
        <end position="154"/>
    </location>
</feature>
<dbReference type="InterPro" id="IPR046347">
    <property type="entry name" value="bZIP_sf"/>
</dbReference>
<name>A0A2U3E9L5_PURLI</name>
<feature type="region of interest" description="Disordered" evidence="4">
    <location>
        <begin position="47"/>
        <end position="86"/>
    </location>
</feature>
<dbReference type="Gene3D" id="1.10.238.100">
    <property type="entry name" value="YAP1 redox domain. Chain B"/>
    <property type="match status" value="1"/>
</dbReference>
<dbReference type="GO" id="GO:0090575">
    <property type="term" value="C:RNA polymerase II transcription regulator complex"/>
    <property type="evidence" value="ECO:0007669"/>
    <property type="project" value="TreeGrafter"/>
</dbReference>
<dbReference type="GO" id="GO:0001228">
    <property type="term" value="F:DNA-binding transcription activator activity, RNA polymerase II-specific"/>
    <property type="evidence" value="ECO:0007669"/>
    <property type="project" value="TreeGrafter"/>
</dbReference>
<gene>
    <name evidence="5" type="ORF">PCL_12571</name>
</gene>
<accession>A0A2U3E9L5</accession>
<evidence type="ECO:0000256" key="1">
    <source>
        <dbReference type="ARBA" id="ARBA00004123"/>
    </source>
</evidence>
<evidence type="ECO:0000313" key="5">
    <source>
        <dbReference type="EMBL" id="PWI71203.1"/>
    </source>
</evidence>
<dbReference type="CDD" id="cd14688">
    <property type="entry name" value="bZIP_YAP"/>
    <property type="match status" value="1"/>
</dbReference>
<dbReference type="InterPro" id="IPR050936">
    <property type="entry name" value="AP-1-like"/>
</dbReference>
<organism evidence="5 6">
    <name type="scientific">Purpureocillium lilacinum</name>
    <name type="common">Paecilomyces lilacinus</name>
    <dbReference type="NCBI Taxonomy" id="33203"/>
    <lineage>
        <taxon>Eukaryota</taxon>
        <taxon>Fungi</taxon>
        <taxon>Dikarya</taxon>
        <taxon>Ascomycota</taxon>
        <taxon>Pezizomycotina</taxon>
        <taxon>Sordariomycetes</taxon>
        <taxon>Hypocreomycetidae</taxon>
        <taxon>Hypocreales</taxon>
        <taxon>Ophiocordycipitaceae</taxon>
        <taxon>Purpureocillium</taxon>
    </lineage>
</organism>
<evidence type="ECO:0000256" key="3">
    <source>
        <dbReference type="SAM" id="Coils"/>
    </source>
</evidence>